<feature type="transmembrane region" description="Helical" evidence="5">
    <location>
        <begin position="306"/>
        <end position="328"/>
    </location>
</feature>
<feature type="transmembrane region" description="Helical" evidence="5">
    <location>
        <begin position="48"/>
        <end position="69"/>
    </location>
</feature>
<dbReference type="InterPro" id="IPR007016">
    <property type="entry name" value="O-antigen_ligase-rel_domated"/>
</dbReference>
<feature type="domain" description="O-antigen ligase-related" evidence="6">
    <location>
        <begin position="226"/>
        <end position="374"/>
    </location>
</feature>
<proteinExistence type="predicted"/>
<feature type="transmembrane region" description="Helical" evidence="5">
    <location>
        <begin position="399"/>
        <end position="420"/>
    </location>
</feature>
<dbReference type="Pfam" id="PF04932">
    <property type="entry name" value="Wzy_C"/>
    <property type="match status" value="1"/>
</dbReference>
<dbReference type="EMBL" id="JAWJAY010000003">
    <property type="protein sequence ID" value="MDV2886320.1"/>
    <property type="molecule type" value="Genomic_DNA"/>
</dbReference>
<feature type="transmembrane region" description="Helical" evidence="5">
    <location>
        <begin position="12"/>
        <end position="28"/>
    </location>
</feature>
<feature type="transmembrane region" description="Helical" evidence="5">
    <location>
        <begin position="426"/>
        <end position="442"/>
    </location>
</feature>
<organism evidence="7 8">
    <name type="scientific">Alkalihalophilus pseudofirmus</name>
    <name type="common">Bacillus pseudofirmus</name>
    <dbReference type="NCBI Taxonomy" id="79885"/>
    <lineage>
        <taxon>Bacteria</taxon>
        <taxon>Bacillati</taxon>
        <taxon>Bacillota</taxon>
        <taxon>Bacilli</taxon>
        <taxon>Bacillales</taxon>
        <taxon>Bacillaceae</taxon>
        <taxon>Alkalihalophilus</taxon>
    </lineage>
</organism>
<comment type="caution">
    <text evidence="7">The sequence shown here is derived from an EMBL/GenBank/DDBJ whole genome shotgun (WGS) entry which is preliminary data.</text>
</comment>
<comment type="subcellular location">
    <subcellularLocation>
        <location evidence="1">Membrane</location>
        <topology evidence="1">Multi-pass membrane protein</topology>
    </subcellularLocation>
</comment>
<feature type="transmembrane region" description="Helical" evidence="5">
    <location>
        <begin position="221"/>
        <end position="254"/>
    </location>
</feature>
<keyword evidence="3 5" id="KW-1133">Transmembrane helix</keyword>
<feature type="transmembrane region" description="Helical" evidence="5">
    <location>
        <begin position="191"/>
        <end position="209"/>
    </location>
</feature>
<gene>
    <name evidence="7" type="ORF">RYX45_14110</name>
</gene>
<evidence type="ECO:0000313" key="8">
    <source>
        <dbReference type="Proteomes" id="UP001285636"/>
    </source>
</evidence>
<reference evidence="7" key="1">
    <citation type="submission" date="2023-10" db="EMBL/GenBank/DDBJ databases">
        <title>Screening of Alkalihalophilus pseudofirmusBZ-TG-HK211 and Its Alleviation of Salt Stress on Rapeseed Growth.</title>
        <authorList>
            <person name="Zhao B."/>
            <person name="Guo T."/>
        </authorList>
    </citation>
    <scope>NUCLEOTIDE SEQUENCE</scope>
    <source>
        <strain evidence="7">BZ-TG-HK211</strain>
    </source>
</reference>
<dbReference type="Proteomes" id="UP001285636">
    <property type="component" value="Unassembled WGS sequence"/>
</dbReference>
<evidence type="ECO:0000256" key="4">
    <source>
        <dbReference type="ARBA" id="ARBA00023136"/>
    </source>
</evidence>
<dbReference type="RefSeq" id="WP_323467105.1">
    <property type="nucleotide sequence ID" value="NZ_CP144224.1"/>
</dbReference>
<protein>
    <submittedName>
        <fullName evidence="7">O-antigen ligase family protein</fullName>
    </submittedName>
</protein>
<feature type="transmembrane region" description="Helical" evidence="5">
    <location>
        <begin position="260"/>
        <end position="286"/>
    </location>
</feature>
<feature type="transmembrane region" description="Helical" evidence="5">
    <location>
        <begin position="105"/>
        <end position="125"/>
    </location>
</feature>
<feature type="transmembrane region" description="Helical" evidence="5">
    <location>
        <begin position="137"/>
        <end position="160"/>
    </location>
</feature>
<dbReference type="PANTHER" id="PTHR37422:SF13">
    <property type="entry name" value="LIPOPOLYSACCHARIDE BIOSYNTHESIS PROTEIN PA4999-RELATED"/>
    <property type="match status" value="1"/>
</dbReference>
<feature type="transmembrane region" description="Helical" evidence="5">
    <location>
        <begin position="81"/>
        <end position="99"/>
    </location>
</feature>
<evidence type="ECO:0000313" key="7">
    <source>
        <dbReference type="EMBL" id="MDV2886320.1"/>
    </source>
</evidence>
<keyword evidence="7" id="KW-0436">Ligase</keyword>
<accession>A0AAJ2U369</accession>
<sequence>MIAKYLPAEKANRLLLLATTLLIIWTAIELQFTKIWAGFLPPLIRTGISYTGELLLILMALLVIVHPTIGRKNLIEKLKNPINFSLLLFFSFAVFSMFINNVPFAQGIFGLRAVFQYLILFYILLAIDIPTDWVKKVFYLILGLGIVQSIIGFLQIAFLIPLPLRNIEERRSIEIGEEVRAFGMMDSSNTLAGFLVAVLLLVLLYVFVFKSTLSNKAKMIYLVIGAVILTAIALTFSRQAFLALIGCLGLIGIIFRKNKAFRILLVSSVGLVVLFVAGYAAALFFLEGFAQRNLYTLDLSKNYRFLIIMSGLDVFMLNPVAGVGPGMFGSNAAFVFNSPFHQFLDEGLPSTMRTVDNNALYVLVEYGIIGVLLLGYFLFKVIKTMTVFSEKTEGLMNKWVSLFVVTFAIAFVVMGLLSTAWENHQIALWLWLFLGIGINWYKKENSNA</sequence>
<evidence type="ECO:0000259" key="6">
    <source>
        <dbReference type="Pfam" id="PF04932"/>
    </source>
</evidence>
<evidence type="ECO:0000256" key="2">
    <source>
        <dbReference type="ARBA" id="ARBA00022692"/>
    </source>
</evidence>
<evidence type="ECO:0000256" key="1">
    <source>
        <dbReference type="ARBA" id="ARBA00004141"/>
    </source>
</evidence>
<keyword evidence="4 5" id="KW-0472">Membrane</keyword>
<keyword evidence="2 5" id="KW-0812">Transmembrane</keyword>
<dbReference type="GO" id="GO:0016020">
    <property type="term" value="C:membrane"/>
    <property type="evidence" value="ECO:0007669"/>
    <property type="project" value="UniProtKB-SubCell"/>
</dbReference>
<dbReference type="GO" id="GO:0016874">
    <property type="term" value="F:ligase activity"/>
    <property type="evidence" value="ECO:0007669"/>
    <property type="project" value="UniProtKB-KW"/>
</dbReference>
<feature type="transmembrane region" description="Helical" evidence="5">
    <location>
        <begin position="359"/>
        <end position="379"/>
    </location>
</feature>
<dbReference type="PANTHER" id="PTHR37422">
    <property type="entry name" value="TEICHURONIC ACID BIOSYNTHESIS PROTEIN TUAE"/>
    <property type="match status" value="1"/>
</dbReference>
<dbReference type="AlphaFoldDB" id="A0AAJ2U369"/>
<dbReference type="InterPro" id="IPR051533">
    <property type="entry name" value="WaaL-like"/>
</dbReference>
<evidence type="ECO:0000256" key="5">
    <source>
        <dbReference type="SAM" id="Phobius"/>
    </source>
</evidence>
<name>A0AAJ2U369_ALKPS</name>
<evidence type="ECO:0000256" key="3">
    <source>
        <dbReference type="ARBA" id="ARBA00022989"/>
    </source>
</evidence>